<evidence type="ECO:0000313" key="3">
    <source>
        <dbReference type="Proteomes" id="UP000251402"/>
    </source>
</evidence>
<organism evidence="2 3">
    <name type="scientific">Mucilaginibacter rubeus</name>
    <dbReference type="NCBI Taxonomy" id="2027860"/>
    <lineage>
        <taxon>Bacteria</taxon>
        <taxon>Pseudomonadati</taxon>
        <taxon>Bacteroidota</taxon>
        <taxon>Sphingobacteriia</taxon>
        <taxon>Sphingobacteriales</taxon>
        <taxon>Sphingobacteriaceae</taxon>
        <taxon>Mucilaginibacter</taxon>
    </lineage>
</organism>
<gene>
    <name evidence="2" type="ORF">DEO27_010785</name>
</gene>
<dbReference type="InterPro" id="IPR041698">
    <property type="entry name" value="Methyltransf_25"/>
</dbReference>
<dbReference type="OrthoDB" id="9789123at2"/>
<sequence length="169" mass="18819">MQQSEAISLIQKGLTSDHPQHWADLGCGSGTFTIALASLLPQESHITAIDKSNQHLPAFSDGIKIDFIKADFVNEPIAVNLLDGILMANSFHFVANKTKLINQLEHTFKGNPRFLIVEYDATKANPWVPYPISYQKLNHEFSQLGYQIDKLAEMPSRFGGVIYSALAFK</sequence>
<keyword evidence="2" id="KW-0489">Methyltransferase</keyword>
<evidence type="ECO:0000313" key="2">
    <source>
        <dbReference type="EMBL" id="QEM10490.1"/>
    </source>
</evidence>
<keyword evidence="2" id="KW-0808">Transferase</keyword>
<dbReference type="KEGG" id="mrub:DEO27_010785"/>
<proteinExistence type="predicted"/>
<dbReference type="GO" id="GO:0032259">
    <property type="term" value="P:methylation"/>
    <property type="evidence" value="ECO:0007669"/>
    <property type="project" value="UniProtKB-KW"/>
</dbReference>
<dbReference type="Proteomes" id="UP000251402">
    <property type="component" value="Chromosome"/>
</dbReference>
<keyword evidence="3" id="KW-1185">Reference proteome</keyword>
<protein>
    <submittedName>
        <fullName evidence="2">Class I SAM-dependent methyltransferase</fullName>
    </submittedName>
</protein>
<accession>A0A5C1HZA8</accession>
<name>A0A5C1HZA8_9SPHI</name>
<evidence type="ECO:0000259" key="1">
    <source>
        <dbReference type="Pfam" id="PF13649"/>
    </source>
</evidence>
<dbReference type="SUPFAM" id="SSF53335">
    <property type="entry name" value="S-adenosyl-L-methionine-dependent methyltransferases"/>
    <property type="match status" value="1"/>
</dbReference>
<dbReference type="RefSeq" id="WP_112566567.1">
    <property type="nucleotide sequence ID" value="NZ_CP043450.1"/>
</dbReference>
<dbReference type="Gene3D" id="3.40.50.150">
    <property type="entry name" value="Vaccinia Virus protein VP39"/>
    <property type="match status" value="1"/>
</dbReference>
<dbReference type="AlphaFoldDB" id="A0A5C1HZA8"/>
<reference evidence="2" key="1">
    <citation type="submission" date="2019-08" db="EMBL/GenBank/DDBJ databases">
        <title>Comparative genome analysis confer to the adaptation heavy metal polluted environment.</title>
        <authorList>
            <person name="Li Y."/>
        </authorList>
    </citation>
    <scope>NUCLEOTIDE SEQUENCE [LARGE SCALE GENOMIC DNA]</scope>
    <source>
        <strain evidence="2">P1</strain>
    </source>
</reference>
<dbReference type="CDD" id="cd02440">
    <property type="entry name" value="AdoMet_MTases"/>
    <property type="match status" value="1"/>
</dbReference>
<dbReference type="Pfam" id="PF13649">
    <property type="entry name" value="Methyltransf_25"/>
    <property type="match status" value="1"/>
</dbReference>
<dbReference type="InterPro" id="IPR029063">
    <property type="entry name" value="SAM-dependent_MTases_sf"/>
</dbReference>
<dbReference type="EMBL" id="CP043450">
    <property type="protein sequence ID" value="QEM10490.1"/>
    <property type="molecule type" value="Genomic_DNA"/>
</dbReference>
<feature type="domain" description="Methyltransferase" evidence="1">
    <location>
        <begin position="24"/>
        <end position="103"/>
    </location>
</feature>
<dbReference type="GO" id="GO:0008168">
    <property type="term" value="F:methyltransferase activity"/>
    <property type="evidence" value="ECO:0007669"/>
    <property type="project" value="UniProtKB-KW"/>
</dbReference>